<evidence type="ECO:0000256" key="7">
    <source>
        <dbReference type="ARBA" id="ARBA00022771"/>
    </source>
</evidence>
<proteinExistence type="predicted"/>
<comment type="catalytic activity">
    <reaction evidence="1">
        <text>S-ubiquitinyl-[E2 ubiquitin-conjugating enzyme]-L-cysteine + [acceptor protein]-L-lysine = [E2 ubiquitin-conjugating enzyme]-L-cysteine + N(6)-ubiquitinyl-[acceptor protein]-L-lysine.</text>
        <dbReference type="EC" id="2.3.2.27"/>
    </reaction>
</comment>
<keyword evidence="14" id="KW-1185">Reference proteome</keyword>
<dbReference type="EC" id="2.3.2.27" evidence="3"/>
<feature type="domain" description="E3 Ubiquitin ligase MUL1-like" evidence="12">
    <location>
        <begin position="102"/>
        <end position="209"/>
    </location>
</feature>
<sequence length="249" mass="26735">MELVLLVLVGILGWRAWTAFGEARAGHARWTRGLGATHAGVAELVGMADAVRSDLGAGAFRKVVALTGTVEATAEGARPAPVSGTASVWFRVLEVRLSRGKKGGTDHDVVGDRRWDTRFRLRDGDAAVLVDTRDAQVDVPAAERRRDEHEPGLGGERDFGVFRMLDPTLGHERTEWRIEPGTRLTVIGEARLHGDEVRIAASPEQPLTMTASERSDHIEGGRTGSRAAVRRAAGYAAGAVLVLVVVVLL</sequence>
<keyword evidence="9" id="KW-0862">Zinc</keyword>
<dbReference type="Proteomes" id="UP001519295">
    <property type="component" value="Unassembled WGS sequence"/>
</dbReference>
<evidence type="ECO:0000256" key="2">
    <source>
        <dbReference type="ARBA" id="ARBA00004141"/>
    </source>
</evidence>
<comment type="caution">
    <text evidence="13">The sequence shown here is derived from an EMBL/GenBank/DDBJ whole genome shotgun (WGS) entry which is preliminary data.</text>
</comment>
<comment type="subcellular location">
    <subcellularLocation>
        <location evidence="2">Membrane</location>
        <topology evidence="2">Multi-pass membrane protein</topology>
    </subcellularLocation>
</comment>
<dbReference type="Pfam" id="PF12483">
    <property type="entry name" value="GIDE"/>
    <property type="match status" value="1"/>
</dbReference>
<keyword evidence="8" id="KW-0833">Ubl conjugation pathway</keyword>
<accession>A0ABS4VZX6</accession>
<dbReference type="RefSeq" id="WP_210031271.1">
    <property type="nucleotide sequence ID" value="NZ_JAGINU010000001.1"/>
</dbReference>
<evidence type="ECO:0000259" key="12">
    <source>
        <dbReference type="Pfam" id="PF12483"/>
    </source>
</evidence>
<evidence type="ECO:0000313" key="14">
    <source>
        <dbReference type="Proteomes" id="UP001519295"/>
    </source>
</evidence>
<keyword evidence="6" id="KW-0479">Metal-binding</keyword>
<evidence type="ECO:0000256" key="10">
    <source>
        <dbReference type="ARBA" id="ARBA00022989"/>
    </source>
</evidence>
<keyword evidence="4" id="KW-0808">Transferase</keyword>
<evidence type="ECO:0000256" key="5">
    <source>
        <dbReference type="ARBA" id="ARBA00022692"/>
    </source>
</evidence>
<evidence type="ECO:0000256" key="3">
    <source>
        <dbReference type="ARBA" id="ARBA00012483"/>
    </source>
</evidence>
<evidence type="ECO:0000256" key="8">
    <source>
        <dbReference type="ARBA" id="ARBA00022786"/>
    </source>
</evidence>
<protein>
    <recommendedName>
        <fullName evidence="3">RING-type E3 ubiquitin transferase</fullName>
        <ecNumber evidence="3">2.3.2.27</ecNumber>
    </recommendedName>
</protein>
<dbReference type="EMBL" id="JAGINU010000001">
    <property type="protein sequence ID" value="MBP2369341.1"/>
    <property type="molecule type" value="Genomic_DNA"/>
</dbReference>
<name>A0ABS4VZX6_9PSEU</name>
<keyword evidence="5" id="KW-0812">Transmembrane</keyword>
<evidence type="ECO:0000313" key="13">
    <source>
        <dbReference type="EMBL" id="MBP2369341.1"/>
    </source>
</evidence>
<evidence type="ECO:0000256" key="11">
    <source>
        <dbReference type="ARBA" id="ARBA00023136"/>
    </source>
</evidence>
<organism evidence="13 14">
    <name type="scientific">Pseudonocardia parietis</name>
    <dbReference type="NCBI Taxonomy" id="570936"/>
    <lineage>
        <taxon>Bacteria</taxon>
        <taxon>Bacillati</taxon>
        <taxon>Actinomycetota</taxon>
        <taxon>Actinomycetes</taxon>
        <taxon>Pseudonocardiales</taxon>
        <taxon>Pseudonocardiaceae</taxon>
        <taxon>Pseudonocardia</taxon>
    </lineage>
</organism>
<keyword evidence="7" id="KW-0863">Zinc-finger</keyword>
<evidence type="ECO:0000256" key="4">
    <source>
        <dbReference type="ARBA" id="ARBA00022679"/>
    </source>
</evidence>
<reference evidence="13 14" key="1">
    <citation type="submission" date="2021-03" db="EMBL/GenBank/DDBJ databases">
        <title>Sequencing the genomes of 1000 actinobacteria strains.</title>
        <authorList>
            <person name="Klenk H.-P."/>
        </authorList>
    </citation>
    <scope>NUCLEOTIDE SEQUENCE [LARGE SCALE GENOMIC DNA]</scope>
    <source>
        <strain evidence="13 14">DSM 45256</strain>
    </source>
</reference>
<evidence type="ECO:0000256" key="1">
    <source>
        <dbReference type="ARBA" id="ARBA00000900"/>
    </source>
</evidence>
<evidence type="ECO:0000256" key="6">
    <source>
        <dbReference type="ARBA" id="ARBA00022723"/>
    </source>
</evidence>
<gene>
    <name evidence="13" type="ORF">JOF36_005037</name>
</gene>
<evidence type="ECO:0000256" key="9">
    <source>
        <dbReference type="ARBA" id="ARBA00022833"/>
    </source>
</evidence>
<dbReference type="InterPro" id="IPR022170">
    <property type="entry name" value="MUL1-like"/>
</dbReference>
<keyword evidence="10" id="KW-1133">Transmembrane helix</keyword>
<keyword evidence="11" id="KW-0472">Membrane</keyword>